<proteinExistence type="predicted"/>
<keyword evidence="2" id="KW-0732">Signal</keyword>
<feature type="compositionally biased region" description="Acidic residues" evidence="1">
    <location>
        <begin position="235"/>
        <end position="250"/>
    </location>
</feature>
<dbReference type="Proteomes" id="UP001152759">
    <property type="component" value="Chromosome 5"/>
</dbReference>
<name>A0A9P0F7H2_BEMTA</name>
<reference evidence="3" key="1">
    <citation type="submission" date="2021-12" db="EMBL/GenBank/DDBJ databases">
        <authorList>
            <person name="King R."/>
        </authorList>
    </citation>
    <scope>NUCLEOTIDE SEQUENCE</scope>
</reference>
<evidence type="ECO:0000313" key="4">
    <source>
        <dbReference type="Proteomes" id="UP001152759"/>
    </source>
</evidence>
<feature type="compositionally biased region" description="Basic and acidic residues" evidence="1">
    <location>
        <begin position="251"/>
        <end position="263"/>
    </location>
</feature>
<evidence type="ECO:0000313" key="3">
    <source>
        <dbReference type="EMBL" id="CAH0391106.1"/>
    </source>
</evidence>
<evidence type="ECO:0000256" key="2">
    <source>
        <dbReference type="SAM" id="SignalP"/>
    </source>
</evidence>
<feature type="signal peptide" evidence="2">
    <location>
        <begin position="1"/>
        <end position="27"/>
    </location>
</feature>
<feature type="chain" id="PRO_5040482335" evidence="2">
    <location>
        <begin position="28"/>
        <end position="298"/>
    </location>
</feature>
<gene>
    <name evidence="3" type="ORF">BEMITA_LOCUS9755</name>
</gene>
<feature type="region of interest" description="Disordered" evidence="1">
    <location>
        <begin position="235"/>
        <end position="298"/>
    </location>
</feature>
<dbReference type="EMBL" id="OU963866">
    <property type="protein sequence ID" value="CAH0391106.1"/>
    <property type="molecule type" value="Genomic_DNA"/>
</dbReference>
<feature type="compositionally biased region" description="Basic and acidic residues" evidence="1">
    <location>
        <begin position="278"/>
        <end position="298"/>
    </location>
</feature>
<dbReference type="KEGG" id="btab:109030867"/>
<accession>A0A9P0F7H2</accession>
<feature type="region of interest" description="Disordered" evidence="1">
    <location>
        <begin position="129"/>
        <end position="190"/>
    </location>
</feature>
<keyword evidence="4" id="KW-1185">Reference proteome</keyword>
<dbReference type="AlphaFoldDB" id="A0A9P0F7H2"/>
<organism evidence="3 4">
    <name type="scientific">Bemisia tabaci</name>
    <name type="common">Sweetpotato whitefly</name>
    <name type="synonym">Aleurodes tabaci</name>
    <dbReference type="NCBI Taxonomy" id="7038"/>
    <lineage>
        <taxon>Eukaryota</taxon>
        <taxon>Metazoa</taxon>
        <taxon>Ecdysozoa</taxon>
        <taxon>Arthropoda</taxon>
        <taxon>Hexapoda</taxon>
        <taxon>Insecta</taxon>
        <taxon>Pterygota</taxon>
        <taxon>Neoptera</taxon>
        <taxon>Paraneoptera</taxon>
        <taxon>Hemiptera</taxon>
        <taxon>Sternorrhyncha</taxon>
        <taxon>Aleyrodoidea</taxon>
        <taxon>Aleyrodidae</taxon>
        <taxon>Aleyrodinae</taxon>
        <taxon>Bemisia</taxon>
    </lineage>
</organism>
<feature type="compositionally biased region" description="Low complexity" evidence="1">
    <location>
        <begin position="140"/>
        <end position="189"/>
    </location>
</feature>
<evidence type="ECO:0000256" key="1">
    <source>
        <dbReference type="SAM" id="MobiDB-lite"/>
    </source>
</evidence>
<sequence length="298" mass="31239">MGSATNSLGQWSVTLGVVAMVAAVAHCASFGAVSRELNYNSIPGGDNEESNMVEPAPFASLSDFLSRKQGAKKTDDATRMKALVKALYALDALDKKMAQEKDDATLEEIDAQIVGDAGDAADAAVVEEAELKEESTSVGTTPSAASTTTAASTTVAASTTTAAPASAEPTTEAPTEAPTAAPQTTPAPTLVHDSEVNEFVDEIAKHISTFFQGILHYFDGPGGASNATVVIELEEKSEDGSAESSESDSDSDSKEEVSTEEVPKWLVQMFESVAALPHGDEDRSKEFRPKESLESEER</sequence>
<protein>
    <submittedName>
        <fullName evidence="3">Uncharacterized protein</fullName>
    </submittedName>
</protein>